<comment type="caution">
    <text evidence="2">The sequence shown here is derived from an EMBL/GenBank/DDBJ whole genome shotgun (WGS) entry which is preliminary data.</text>
</comment>
<gene>
    <name evidence="2" type="ORF">PIIN_00745</name>
</gene>
<reference evidence="2 3" key="1">
    <citation type="journal article" date="2011" name="PLoS Pathog.">
        <title>Endophytic Life Strategies Decoded by Genome and Transcriptome Analyses of the Mutualistic Root Symbiont Piriformospora indica.</title>
        <authorList>
            <person name="Zuccaro A."/>
            <person name="Lahrmann U."/>
            <person name="Guldener U."/>
            <person name="Langen G."/>
            <person name="Pfiffi S."/>
            <person name="Biedenkopf D."/>
            <person name="Wong P."/>
            <person name="Samans B."/>
            <person name="Grimm C."/>
            <person name="Basiewicz M."/>
            <person name="Murat C."/>
            <person name="Martin F."/>
            <person name="Kogel K.H."/>
        </authorList>
    </citation>
    <scope>NUCLEOTIDE SEQUENCE [LARGE SCALE GENOMIC DNA]</scope>
    <source>
        <strain evidence="2 3">DSM 11827</strain>
    </source>
</reference>
<sequence length="327" mass="36441">MFPFQPLTTPTSNAPTVKFHLIDTPEDLCHDPQCPWDSVMVKYFRLKSVPIPIKHKYNVNAQEFVPASRRPVMLTEPITRVQSVPLPTPNPRTSGIFEIPGPKPTPAPYENKFTVLYSTSEFGQSLKPSRPSSKAPSEAATGSGTDYAPSNQSPEKFLLELAEQQQKLSALYDMEATAAKDVKAWHLATSTFNEALLELAPSVLERAKRHLAEAAIQRITTHESGMLEQSRRIVKEVASIKSELAGNFHQAECQLMGARLDNISNALAKVEKELIARAMSEAAARNRKAVDPYLAFATLQEQARLLQLEDMELRRQTQELASMMPPY</sequence>
<evidence type="ECO:0000313" key="2">
    <source>
        <dbReference type="EMBL" id="CCA66906.1"/>
    </source>
</evidence>
<dbReference type="InParanoid" id="G4T6D9"/>
<proteinExistence type="predicted"/>
<evidence type="ECO:0000313" key="3">
    <source>
        <dbReference type="Proteomes" id="UP000007148"/>
    </source>
</evidence>
<dbReference type="EMBL" id="CAFZ01000007">
    <property type="protein sequence ID" value="CCA66906.1"/>
    <property type="molecule type" value="Genomic_DNA"/>
</dbReference>
<name>G4T6D9_SERID</name>
<dbReference type="Proteomes" id="UP000007148">
    <property type="component" value="Unassembled WGS sequence"/>
</dbReference>
<feature type="region of interest" description="Disordered" evidence="1">
    <location>
        <begin position="122"/>
        <end position="152"/>
    </location>
</feature>
<organism evidence="2 3">
    <name type="scientific">Serendipita indica (strain DSM 11827)</name>
    <name type="common">Root endophyte fungus</name>
    <name type="synonym">Piriformospora indica</name>
    <dbReference type="NCBI Taxonomy" id="1109443"/>
    <lineage>
        <taxon>Eukaryota</taxon>
        <taxon>Fungi</taxon>
        <taxon>Dikarya</taxon>
        <taxon>Basidiomycota</taxon>
        <taxon>Agaricomycotina</taxon>
        <taxon>Agaricomycetes</taxon>
        <taxon>Sebacinales</taxon>
        <taxon>Serendipitaceae</taxon>
        <taxon>Serendipita</taxon>
    </lineage>
</organism>
<dbReference type="HOGENOM" id="CLU_850246_0_0_1"/>
<accession>G4T6D9</accession>
<protein>
    <submittedName>
        <fullName evidence="2">Uncharacterized protein</fullName>
    </submittedName>
</protein>
<dbReference type="OrthoDB" id="10277791at2759"/>
<dbReference type="AlphaFoldDB" id="G4T6D9"/>
<keyword evidence="3" id="KW-1185">Reference proteome</keyword>
<evidence type="ECO:0000256" key="1">
    <source>
        <dbReference type="SAM" id="MobiDB-lite"/>
    </source>
</evidence>
<feature type="region of interest" description="Disordered" evidence="1">
    <location>
        <begin position="83"/>
        <end position="103"/>
    </location>
</feature>